<dbReference type="RefSeq" id="XP_006824257.1">
    <property type="nucleotide sequence ID" value="XM_006824194.1"/>
</dbReference>
<dbReference type="PANTHER" id="PTHR10656:SF42">
    <property type="entry name" value="CYCLIC GMP-AMP SYNTHASE-LIKE PROTEIN-RELATED"/>
    <property type="match status" value="1"/>
</dbReference>
<dbReference type="InterPro" id="IPR046903">
    <property type="entry name" value="Mab-21-like_nuc_Trfase"/>
</dbReference>
<keyword evidence="4" id="KW-0548">Nucleotidyltransferase</keyword>
<keyword evidence="5" id="KW-0479">Metal-binding</keyword>
<evidence type="ECO:0000259" key="10">
    <source>
        <dbReference type="Pfam" id="PF20266"/>
    </source>
</evidence>
<comment type="similarity">
    <text evidence="2">Belongs to the mab-21 family.</text>
</comment>
<dbReference type="InterPro" id="IPR046906">
    <property type="entry name" value="Mab-21_HhH/H2TH-like"/>
</dbReference>
<evidence type="ECO:0000313" key="12">
    <source>
        <dbReference type="RefSeq" id="XP_006824257.1"/>
    </source>
</evidence>
<evidence type="ECO:0000256" key="3">
    <source>
        <dbReference type="ARBA" id="ARBA00022679"/>
    </source>
</evidence>
<evidence type="ECO:0000256" key="5">
    <source>
        <dbReference type="ARBA" id="ARBA00022723"/>
    </source>
</evidence>
<dbReference type="InterPro" id="IPR024810">
    <property type="entry name" value="MAB21L/cGLR"/>
</dbReference>
<dbReference type="PANTHER" id="PTHR10656">
    <property type="entry name" value="CELL FATE DETERMINING PROTEIN MAB21-RELATED"/>
    <property type="match status" value="1"/>
</dbReference>
<keyword evidence="11" id="KW-1185">Reference proteome</keyword>
<evidence type="ECO:0000256" key="8">
    <source>
        <dbReference type="ARBA" id="ARBA00022842"/>
    </source>
</evidence>
<dbReference type="Pfam" id="PF20266">
    <property type="entry name" value="Mab-21_C"/>
    <property type="match status" value="1"/>
</dbReference>
<proteinExistence type="inferred from homology"/>
<gene>
    <name evidence="12" type="primary">LOC102805828</name>
</gene>
<evidence type="ECO:0000256" key="2">
    <source>
        <dbReference type="ARBA" id="ARBA00008307"/>
    </source>
</evidence>
<evidence type="ECO:0000313" key="11">
    <source>
        <dbReference type="Proteomes" id="UP000694865"/>
    </source>
</evidence>
<sequence length="374" mass="42708">MSATQNGLVGDLNYYTDTQIKMRREKVKAAVNAVHSVVDPILKYVHDEDPRFSHQTWNSGSYASGLKVTEPNEFDFIVPMEGLPNFIWTTPDKPAYYTIDVRGQLVETTVPLPTPPNGYHNVRLSNICKEYNDMKMADFLVPFKAKTIFKGLVTNAIRECKLRGSVRVLNRTHGPAITLMVPFGEERISVDLVPLVPANGCGLPPKVLNNWPRSRLWPPKHKVEEVRKIGAGSVAKDNLYWLTSFMQCEIALLEGIDSDEGCRKQCLRLLKKIREDHWQSPALSSYHLKCEKYPNSHDWSRGMLGQRFLGLVGSLLKCLREQNCPHYFIPSINLFRNKENSKLKEPENLLLIADKVQEFYGRPCYFIGQWKDGN</sequence>
<keyword evidence="8" id="KW-0460">Magnesium</keyword>
<comment type="cofactor">
    <cofactor evidence="1">
        <name>Mg(2+)</name>
        <dbReference type="ChEBI" id="CHEBI:18420"/>
    </cofactor>
</comment>
<dbReference type="SMART" id="SM01265">
    <property type="entry name" value="Mab-21"/>
    <property type="match status" value="1"/>
</dbReference>
<dbReference type="GeneID" id="102805828"/>
<evidence type="ECO:0000256" key="6">
    <source>
        <dbReference type="ARBA" id="ARBA00022741"/>
    </source>
</evidence>
<dbReference type="Gene3D" id="1.10.1410.40">
    <property type="match status" value="1"/>
</dbReference>
<evidence type="ECO:0000256" key="1">
    <source>
        <dbReference type="ARBA" id="ARBA00001946"/>
    </source>
</evidence>
<evidence type="ECO:0000256" key="7">
    <source>
        <dbReference type="ARBA" id="ARBA00022840"/>
    </source>
</evidence>
<accession>A0ABM0MW66</accession>
<keyword evidence="7" id="KW-0067">ATP-binding</keyword>
<reference evidence="12" key="1">
    <citation type="submission" date="2025-08" db="UniProtKB">
        <authorList>
            <consortium name="RefSeq"/>
        </authorList>
    </citation>
    <scope>IDENTIFICATION</scope>
    <source>
        <tissue evidence="12">Testes</tissue>
    </source>
</reference>
<keyword evidence="3" id="KW-0808">Transferase</keyword>
<organism evidence="11 12">
    <name type="scientific">Saccoglossus kowalevskii</name>
    <name type="common">Acorn worm</name>
    <dbReference type="NCBI Taxonomy" id="10224"/>
    <lineage>
        <taxon>Eukaryota</taxon>
        <taxon>Metazoa</taxon>
        <taxon>Hemichordata</taxon>
        <taxon>Enteropneusta</taxon>
        <taxon>Harrimaniidae</taxon>
        <taxon>Saccoglossus</taxon>
    </lineage>
</organism>
<dbReference type="Pfam" id="PF03281">
    <property type="entry name" value="Mab-21"/>
    <property type="match status" value="1"/>
</dbReference>
<keyword evidence="6" id="KW-0547">Nucleotide-binding</keyword>
<dbReference type="Gene3D" id="3.30.460.90">
    <property type="match status" value="1"/>
</dbReference>
<name>A0ABM0MW66_SACKO</name>
<evidence type="ECO:0000256" key="4">
    <source>
        <dbReference type="ARBA" id="ARBA00022695"/>
    </source>
</evidence>
<protein>
    <submittedName>
        <fullName evidence="12">Protein mab-21-like 3-like</fullName>
    </submittedName>
</protein>
<feature type="domain" description="Mab-21-like nucleotidyltransferase" evidence="9">
    <location>
        <begin position="62"/>
        <end position="255"/>
    </location>
</feature>
<dbReference type="Proteomes" id="UP000694865">
    <property type="component" value="Unplaced"/>
</dbReference>
<feature type="domain" description="Mab-21-like HhH/H2TH-like" evidence="10">
    <location>
        <begin position="262"/>
        <end position="345"/>
    </location>
</feature>
<evidence type="ECO:0000259" key="9">
    <source>
        <dbReference type="Pfam" id="PF03281"/>
    </source>
</evidence>